<evidence type="ECO:0000313" key="2">
    <source>
        <dbReference type="Proteomes" id="UP000247755"/>
    </source>
</evidence>
<reference evidence="1 2" key="1">
    <citation type="submission" date="2018-05" db="EMBL/GenBank/DDBJ databases">
        <title>Comparative genomics of bacterial root endophytes of switchgrass collected from native prairies over two seasons.</title>
        <authorList>
            <person name="Tang Y."/>
        </authorList>
    </citation>
    <scope>NUCLEOTIDE SEQUENCE [LARGE SCALE GENOMIC DNA]</scope>
    <source>
        <strain evidence="1 2">NFIX32</strain>
    </source>
</reference>
<gene>
    <name evidence="1" type="ORF">NA66_101843</name>
</gene>
<dbReference type="Proteomes" id="UP000247755">
    <property type="component" value="Unassembled WGS sequence"/>
</dbReference>
<dbReference type="AlphaFoldDB" id="A0A318IAR4"/>
<name>A0A318IAR4_BURPY</name>
<protein>
    <submittedName>
        <fullName evidence="1">Uncharacterized protein</fullName>
    </submittedName>
</protein>
<sequence length="159" mass="16635">MRAGVGWGRRVAGMNRKRGVGMAETKTGGGTGTQATDACDLVALAELADMLWQLGAESTDVPIDVAPYLDGLKAVARRIQRMTPLDANGRELAAWHYYAGVIAGACGDDSAIARGVSDSLVKQSGGASRPAARCFAMLARTGRRHGRAFAAQSGDRMLV</sequence>
<proteinExistence type="predicted"/>
<evidence type="ECO:0000313" key="1">
    <source>
        <dbReference type="EMBL" id="PXX28643.1"/>
    </source>
</evidence>
<accession>A0A318IAR4</accession>
<dbReference type="EMBL" id="QJJY01000018">
    <property type="protein sequence ID" value="PXX28643.1"/>
    <property type="molecule type" value="Genomic_DNA"/>
</dbReference>
<organism evidence="1 2">
    <name type="scientific">Burkholderia pyrrocinia</name>
    <name type="common">Pseudomonas pyrrocinia</name>
    <dbReference type="NCBI Taxonomy" id="60550"/>
    <lineage>
        <taxon>Bacteria</taxon>
        <taxon>Pseudomonadati</taxon>
        <taxon>Pseudomonadota</taxon>
        <taxon>Betaproteobacteria</taxon>
        <taxon>Burkholderiales</taxon>
        <taxon>Burkholderiaceae</taxon>
        <taxon>Burkholderia</taxon>
        <taxon>Burkholderia cepacia complex</taxon>
    </lineage>
</organism>
<comment type="caution">
    <text evidence="1">The sequence shown here is derived from an EMBL/GenBank/DDBJ whole genome shotgun (WGS) entry which is preliminary data.</text>
</comment>